<evidence type="ECO:0000256" key="1">
    <source>
        <dbReference type="ARBA" id="ARBA00001933"/>
    </source>
</evidence>
<dbReference type="InterPro" id="IPR015424">
    <property type="entry name" value="PyrdxlP-dep_Trfase"/>
</dbReference>
<feature type="modified residue" description="N6-(pyridoxal phosphate)lysine" evidence="9">
    <location>
        <position position="255"/>
    </location>
</feature>
<comment type="catalytic activity">
    <reaction evidence="9">
        <text>L-histidinol phosphate + 2-oxoglutarate = 3-(imidazol-4-yl)-2-oxopropyl phosphate + L-glutamate</text>
        <dbReference type="Rhea" id="RHEA:23744"/>
        <dbReference type="ChEBI" id="CHEBI:16810"/>
        <dbReference type="ChEBI" id="CHEBI:29985"/>
        <dbReference type="ChEBI" id="CHEBI:57766"/>
        <dbReference type="ChEBI" id="CHEBI:57980"/>
        <dbReference type="EC" id="2.6.1.9"/>
    </reaction>
</comment>
<dbReference type="InterPro" id="IPR015422">
    <property type="entry name" value="PyrdxlP-dep_Trfase_small"/>
</dbReference>
<evidence type="ECO:0000256" key="8">
    <source>
        <dbReference type="ARBA" id="ARBA00023102"/>
    </source>
</evidence>
<dbReference type="RefSeq" id="WP_245807233.1">
    <property type="nucleotide sequence ID" value="NZ_FUZQ01000007.1"/>
</dbReference>
<dbReference type="EC" id="2.6.1.9" evidence="9"/>
<keyword evidence="5 9" id="KW-0028">Amino-acid biosynthesis</keyword>
<dbReference type="SUPFAM" id="SSF53383">
    <property type="entry name" value="PLP-dependent transferases"/>
    <property type="match status" value="1"/>
</dbReference>
<keyword evidence="7 9" id="KW-0663">Pyridoxal phosphate</keyword>
<dbReference type="Gene3D" id="3.40.640.10">
    <property type="entry name" value="Type I PLP-dependent aspartate aminotransferase-like (Major domain)"/>
    <property type="match status" value="1"/>
</dbReference>
<gene>
    <name evidence="9" type="primary">hisC</name>
    <name evidence="11" type="ORF">SAMN04324258_3982</name>
</gene>
<evidence type="ECO:0000256" key="3">
    <source>
        <dbReference type="ARBA" id="ARBA00011738"/>
    </source>
</evidence>
<name>A0A1T5LUU2_9MICO</name>
<keyword evidence="8 9" id="KW-0368">Histidine biosynthesis</keyword>
<comment type="similarity">
    <text evidence="2 9">Belongs to the class-II pyridoxal-phosphate-dependent aminotransferase family. Histidinol-phosphate aminotransferase subfamily.</text>
</comment>
<dbReference type="NCBIfam" id="NF002877">
    <property type="entry name" value="PRK03317.1"/>
    <property type="match status" value="1"/>
</dbReference>
<evidence type="ECO:0000256" key="4">
    <source>
        <dbReference type="ARBA" id="ARBA00022576"/>
    </source>
</evidence>
<dbReference type="GO" id="GO:0000105">
    <property type="term" value="P:L-histidine biosynthetic process"/>
    <property type="evidence" value="ECO:0007669"/>
    <property type="project" value="UniProtKB-UniRule"/>
</dbReference>
<dbReference type="GO" id="GO:0030170">
    <property type="term" value="F:pyridoxal phosphate binding"/>
    <property type="evidence" value="ECO:0007669"/>
    <property type="project" value="InterPro"/>
</dbReference>
<dbReference type="STRING" id="526729.SAMN04324258_3982"/>
<dbReference type="CDD" id="cd00609">
    <property type="entry name" value="AAT_like"/>
    <property type="match status" value="1"/>
</dbReference>
<dbReference type="InterPro" id="IPR015421">
    <property type="entry name" value="PyrdxlP-dep_Trfase_major"/>
</dbReference>
<dbReference type="PANTHER" id="PTHR42885:SF2">
    <property type="entry name" value="HISTIDINOL-PHOSPHATE AMINOTRANSFERASE"/>
    <property type="match status" value="1"/>
</dbReference>
<dbReference type="GO" id="GO:0004400">
    <property type="term" value="F:histidinol-phosphate transaminase activity"/>
    <property type="evidence" value="ECO:0007669"/>
    <property type="project" value="UniProtKB-UniRule"/>
</dbReference>
<dbReference type="Gene3D" id="3.90.1150.10">
    <property type="entry name" value="Aspartate Aminotransferase, domain 1"/>
    <property type="match status" value="1"/>
</dbReference>
<organism evidence="11 12">
    <name type="scientific">Krasilnikoviella flava</name>
    <dbReference type="NCBI Taxonomy" id="526729"/>
    <lineage>
        <taxon>Bacteria</taxon>
        <taxon>Bacillati</taxon>
        <taxon>Actinomycetota</taxon>
        <taxon>Actinomycetes</taxon>
        <taxon>Micrococcales</taxon>
        <taxon>Promicromonosporaceae</taxon>
        <taxon>Krasilnikoviella</taxon>
    </lineage>
</organism>
<dbReference type="PROSITE" id="PS00599">
    <property type="entry name" value="AA_TRANSFER_CLASS_2"/>
    <property type="match status" value="1"/>
</dbReference>
<protein>
    <recommendedName>
        <fullName evidence="9">Histidinol-phosphate aminotransferase</fullName>
        <ecNumber evidence="9">2.6.1.9</ecNumber>
    </recommendedName>
    <alternativeName>
        <fullName evidence="9">Imidazole acetol-phosphate transaminase</fullName>
    </alternativeName>
</protein>
<dbReference type="InterPro" id="IPR004839">
    <property type="entry name" value="Aminotransferase_I/II_large"/>
</dbReference>
<dbReference type="InterPro" id="IPR001917">
    <property type="entry name" value="Aminotrans_II_pyridoxalP_BS"/>
</dbReference>
<dbReference type="PANTHER" id="PTHR42885">
    <property type="entry name" value="HISTIDINOL-PHOSPHATE AMINOTRANSFERASE-RELATED"/>
    <property type="match status" value="1"/>
</dbReference>
<reference evidence="11 12" key="1">
    <citation type="submission" date="2017-02" db="EMBL/GenBank/DDBJ databases">
        <authorList>
            <person name="Peterson S.W."/>
        </authorList>
    </citation>
    <scope>NUCLEOTIDE SEQUENCE [LARGE SCALE GENOMIC DNA]</scope>
    <source>
        <strain evidence="11 12">DSM 21481</strain>
    </source>
</reference>
<evidence type="ECO:0000259" key="10">
    <source>
        <dbReference type="Pfam" id="PF00155"/>
    </source>
</evidence>
<evidence type="ECO:0000313" key="11">
    <source>
        <dbReference type="EMBL" id="SKC79625.1"/>
    </source>
</evidence>
<comment type="cofactor">
    <cofactor evidence="1 9">
        <name>pyridoxal 5'-phosphate</name>
        <dbReference type="ChEBI" id="CHEBI:597326"/>
    </cofactor>
</comment>
<evidence type="ECO:0000256" key="5">
    <source>
        <dbReference type="ARBA" id="ARBA00022605"/>
    </source>
</evidence>
<proteinExistence type="inferred from homology"/>
<dbReference type="HAMAP" id="MF_01023">
    <property type="entry name" value="HisC_aminotrans_2"/>
    <property type="match status" value="1"/>
</dbReference>
<evidence type="ECO:0000256" key="9">
    <source>
        <dbReference type="HAMAP-Rule" id="MF_01023"/>
    </source>
</evidence>
<keyword evidence="4 9" id="KW-0032">Aminotransferase</keyword>
<evidence type="ECO:0000256" key="2">
    <source>
        <dbReference type="ARBA" id="ARBA00007970"/>
    </source>
</evidence>
<dbReference type="EMBL" id="FUZQ01000007">
    <property type="protein sequence ID" value="SKC79625.1"/>
    <property type="molecule type" value="Genomic_DNA"/>
</dbReference>
<comment type="subunit">
    <text evidence="3 9">Homodimer.</text>
</comment>
<feature type="domain" description="Aminotransferase class I/classII large" evidence="10">
    <location>
        <begin position="40"/>
        <end position="386"/>
    </location>
</feature>
<keyword evidence="12" id="KW-1185">Reference proteome</keyword>
<keyword evidence="6 9" id="KW-0808">Transferase</keyword>
<dbReference type="AlphaFoldDB" id="A0A1T5LUU2"/>
<comment type="pathway">
    <text evidence="9">Amino-acid biosynthesis; L-histidine biosynthesis; L-histidine from 5-phospho-alpha-D-ribose 1-diphosphate: step 7/9.</text>
</comment>
<accession>A0A1T5LUU2</accession>
<dbReference type="InterPro" id="IPR005861">
    <property type="entry name" value="HisP_aminotrans"/>
</dbReference>
<dbReference type="UniPathway" id="UPA00031">
    <property type="reaction ID" value="UER00012"/>
</dbReference>
<evidence type="ECO:0000256" key="7">
    <source>
        <dbReference type="ARBA" id="ARBA00022898"/>
    </source>
</evidence>
<dbReference type="Pfam" id="PF00155">
    <property type="entry name" value="Aminotran_1_2"/>
    <property type="match status" value="1"/>
</dbReference>
<evidence type="ECO:0000256" key="6">
    <source>
        <dbReference type="ARBA" id="ARBA00022679"/>
    </source>
</evidence>
<evidence type="ECO:0000313" key="12">
    <source>
        <dbReference type="Proteomes" id="UP000189777"/>
    </source>
</evidence>
<dbReference type="Proteomes" id="UP000189777">
    <property type="component" value="Unassembled WGS sequence"/>
</dbReference>
<sequence>MTTPLSAPAPAGGVDGARLPLRPELADEAPYGAPQLDVPVLLNVNENPYAPPESVVATIARYVADAARGLNRYPDRDFAALRGDLADYLALESGVRLAPEQVWAANGSNEVMLHLLQAFGGPGRTAVSFAPTYSMYPEYARDTHTRWVTGRRETDFTLDVDHAVATIEEVRPSVVLLASPNNPTGTALPLATVEAILDAAARIQVPDAPEHDGRRAGAVVVVDEAYAEFRRPGTPSALELLGAHPHLAVSRTMSKAFAAAGLRLGYLAASTALVDALRVVRLPYHLSAVTQAAARGALAHHDELRAQVRDLRDERDALVAWLREQRVGGRPLQVADSDANFVLFGTFGDRHAVWQGLLDRGVLIRETGPDGWLRVSVGTPAENAAFRAALTEVVAAAPTTEKED</sequence>